<sequence>MTIPIIKAIAALIATATLGTGATGTATAAGLTDTRTDAAATTVTATADTSSLPDHLINGTFGYPTCPGGKASCDVDPTTGWGGFYKDFGGDNKFAPIDNWDRSKFGWDSDQEGMRPDQQPTSHQKLQHCVQLGHANNNNGQKVNRYAEIIAETPTGAIYQDIATVPGVMYRWTLKHASASTSHADSMAVMIGDPGKETAQEATRTTVNGYGDKLGKVGTTITTKGPGVAWETYTGTYIATSTVTRFTYRSLQGDTKLLHTGNWIDDVSFDKAYKLTYDKNASDATGQVPSDQYGKENTTQPAKTNGNGKVRLASDTTALSDHLVNGDFSVNYHDQWKNMDWTSIDPNNGRMLVQSTNWKWYAINGWDKAKFAWLSTQKAGSYIEQKANAVELQYDAHADNMYAELCAYEAGTAIYQDLKTVPGTLYKVRLKHASLSSAYLDKMQVMIGAPGHETPVEMTRTTVNGHGDKLNEKSTTIATKATNGNDRDHGDQWETYEGTYIIPANQTVTRFTFKSVDARSLNRGNALDDIVFDKAYRLSYDKNASDASGSVPSNERGKENTVQPAKAKTTGTLRLASDDDVAAYAASNLPEQIVNGGFDYPSVPSWTTLSESGSNKYNKGKLFATINPGTGKYGSGCAMSTTGRAIPNWNRLNFAWNSTQGDAHHSGGMSCEAGNVELNYDSVHHNQFVELTADQQGTAIYQDVKVTPGTMMKWSLKHSSATSAYVDKMQVMIGEPYKETAQEATRITSENGNKVGEKMTTISTPTTSDRADNKKWDTYSGTYLVPDKVTTVRFTFKSIASAEWYSGNDLDDIKFSRSYQLSYDKNASDATGSVPSNQRGKENTVQPAEARATGTVKTVADDDSSKSLTVNPGFDVPDYSKLDDGGLHWMYVSPAEGKAWSYYDYINPAQPKHQVAGLSQATFGWQELTGGDHKTTAFELHREKDGNVCADVHGSRTIGQTIDTQAGVAYTVSIRHSGRSKGNAGSVQVLVGPDKDHLRPLEMSRMNVSRTGVKYGDRIGKVGTVITTHSDSVDSTEGDHPAWDHADDWEMYSGTYVATGGKTVFAYRGVDKNGNAVSVNDSGADSVIDDLSFKLAYRLSYDKNAQDAAGSIPSDKAANTTRPAKSETDGKVSDLVQRTTAHEDGSVTVKTIDTSTDVVSGCQVYYPAGQKITLATLAKDDDCWDSTMLTRPDVDGKKMKMLGWSEYRYQDDNAGALSTITPTVTMPVGGKTVYAVWVSSGVTLTYDVNTPEGATPPVTPNGITVPYNTVINDTSGWKTGSTTIIPGYRFLGWYTDPRDVIEPTDPRCEIYPTLTMCQPQTVPLYPSWDKALTADITVYAHWERADTQIMYDANGGKGSHAPTDGRQHSTITTPSDVSQSFSRDGYSFAGWNTKPDGNGVSYKDGDGVPVEDKVVTLYAQWRAKIFVMPEAGGKGGPSPLTVIPAVIAGLALMVGLAGTRRRFKASRQTGRHGR</sequence>
<protein>
    <recommendedName>
        <fullName evidence="7">InlB B-repeat-containing protein</fullName>
    </recommendedName>
</protein>
<keyword evidence="4" id="KW-0732">Signal</keyword>
<dbReference type="Pfam" id="PF09479">
    <property type="entry name" value="Flg_new"/>
    <property type="match status" value="1"/>
</dbReference>
<name>A0A415C3H1_BIFBI</name>
<dbReference type="InterPro" id="IPR042229">
    <property type="entry name" value="Listeria/Bacterioides_rpt_sf"/>
</dbReference>
<reference evidence="5 6" key="1">
    <citation type="submission" date="2018-08" db="EMBL/GenBank/DDBJ databases">
        <title>A genome reference for cultivated species of the human gut microbiota.</title>
        <authorList>
            <person name="Zou Y."/>
            <person name="Xue W."/>
            <person name="Luo G."/>
        </authorList>
    </citation>
    <scope>NUCLEOTIDE SEQUENCE [LARGE SCALE GENOMIC DNA]</scope>
    <source>
        <strain evidence="5 6">AM12-10</strain>
    </source>
</reference>
<feature type="region of interest" description="Disordered" evidence="2">
    <location>
        <begin position="1107"/>
        <end position="1133"/>
    </location>
</feature>
<dbReference type="EMBL" id="QRLR01000006">
    <property type="protein sequence ID" value="RHJ22034.1"/>
    <property type="molecule type" value="Genomic_DNA"/>
</dbReference>
<feature type="chain" id="PRO_5019260292" description="InlB B-repeat-containing protein" evidence="4">
    <location>
        <begin position="29"/>
        <end position="1474"/>
    </location>
</feature>
<dbReference type="Gene3D" id="2.60.40.4270">
    <property type="entry name" value="Listeria-Bacteroides repeat domain"/>
    <property type="match status" value="2"/>
</dbReference>
<comment type="subcellular location">
    <subcellularLocation>
        <location evidence="1">Cell envelope</location>
    </subcellularLocation>
</comment>
<proteinExistence type="predicted"/>
<feature type="signal peptide" evidence="4">
    <location>
        <begin position="1"/>
        <end position="28"/>
    </location>
</feature>
<evidence type="ECO:0000256" key="2">
    <source>
        <dbReference type="SAM" id="MobiDB-lite"/>
    </source>
</evidence>
<organism evidence="5 6">
    <name type="scientific">Bifidobacterium bifidum</name>
    <dbReference type="NCBI Taxonomy" id="1681"/>
    <lineage>
        <taxon>Bacteria</taxon>
        <taxon>Bacillati</taxon>
        <taxon>Actinomycetota</taxon>
        <taxon>Actinomycetes</taxon>
        <taxon>Bifidobacteriales</taxon>
        <taxon>Bifidobacteriaceae</taxon>
        <taxon>Bifidobacterium</taxon>
    </lineage>
</organism>
<evidence type="ECO:0000256" key="3">
    <source>
        <dbReference type="SAM" id="Phobius"/>
    </source>
</evidence>
<evidence type="ECO:0000256" key="1">
    <source>
        <dbReference type="ARBA" id="ARBA00004196"/>
    </source>
</evidence>
<comment type="caution">
    <text evidence="5">The sequence shown here is derived from an EMBL/GenBank/DDBJ whole genome shotgun (WGS) entry which is preliminary data.</text>
</comment>
<dbReference type="GO" id="GO:0030313">
    <property type="term" value="C:cell envelope"/>
    <property type="evidence" value="ECO:0007669"/>
    <property type="project" value="UniProtKB-SubCell"/>
</dbReference>
<evidence type="ECO:0000256" key="4">
    <source>
        <dbReference type="SAM" id="SignalP"/>
    </source>
</evidence>
<feature type="region of interest" description="Disordered" evidence="2">
    <location>
        <begin position="826"/>
        <end position="864"/>
    </location>
</feature>
<feature type="compositionally biased region" description="Polar residues" evidence="2">
    <location>
        <begin position="283"/>
        <end position="307"/>
    </location>
</feature>
<feature type="region of interest" description="Disordered" evidence="2">
    <location>
        <begin position="543"/>
        <end position="566"/>
    </location>
</feature>
<feature type="region of interest" description="Disordered" evidence="2">
    <location>
        <begin position="283"/>
        <end position="308"/>
    </location>
</feature>
<accession>A0A415C3H1</accession>
<keyword evidence="3" id="KW-0472">Membrane</keyword>
<evidence type="ECO:0008006" key="7">
    <source>
        <dbReference type="Google" id="ProtNLM"/>
    </source>
</evidence>
<gene>
    <name evidence="5" type="ORF">DW137_09385</name>
</gene>
<evidence type="ECO:0000313" key="6">
    <source>
        <dbReference type="Proteomes" id="UP000283727"/>
    </source>
</evidence>
<feature type="region of interest" description="Disordered" evidence="2">
    <location>
        <begin position="1356"/>
        <end position="1376"/>
    </location>
</feature>
<feature type="transmembrane region" description="Helical" evidence="3">
    <location>
        <begin position="1440"/>
        <end position="1458"/>
    </location>
</feature>
<dbReference type="RefSeq" id="WP_118269661.1">
    <property type="nucleotide sequence ID" value="NZ_QRLK01000009.1"/>
</dbReference>
<feature type="compositionally biased region" description="Polar residues" evidence="2">
    <location>
        <begin position="826"/>
        <end position="846"/>
    </location>
</feature>
<dbReference type="Proteomes" id="UP000283727">
    <property type="component" value="Unassembled WGS sequence"/>
</dbReference>
<evidence type="ECO:0000313" key="5">
    <source>
        <dbReference type="EMBL" id="RHJ22034.1"/>
    </source>
</evidence>
<keyword evidence="3" id="KW-1133">Transmembrane helix</keyword>
<keyword evidence="3" id="KW-0812">Transmembrane</keyword>
<dbReference type="InterPro" id="IPR013378">
    <property type="entry name" value="InlB-like_B-rpt"/>
</dbReference>